<organism evidence="17">
    <name type="scientific">Davidia involucrata</name>
    <name type="common">Dove tree</name>
    <dbReference type="NCBI Taxonomy" id="16924"/>
    <lineage>
        <taxon>Eukaryota</taxon>
        <taxon>Viridiplantae</taxon>
        <taxon>Streptophyta</taxon>
        <taxon>Embryophyta</taxon>
        <taxon>Tracheophyta</taxon>
        <taxon>Spermatophyta</taxon>
        <taxon>Magnoliopsida</taxon>
        <taxon>eudicotyledons</taxon>
        <taxon>Gunneridae</taxon>
        <taxon>Pentapetalae</taxon>
        <taxon>asterids</taxon>
        <taxon>Cornales</taxon>
        <taxon>Nyssaceae</taxon>
        <taxon>Davidia</taxon>
    </lineage>
</organism>
<feature type="domain" description="GH18" evidence="16">
    <location>
        <begin position="32"/>
        <end position="311"/>
    </location>
</feature>
<evidence type="ECO:0000256" key="2">
    <source>
        <dbReference type="ARBA" id="ARBA00004613"/>
    </source>
</evidence>
<dbReference type="SUPFAM" id="SSF51445">
    <property type="entry name" value="(Trans)glycosidases"/>
    <property type="match status" value="1"/>
</dbReference>
<dbReference type="FunFam" id="3.20.20.80:FF:000015">
    <property type="entry name" value="Acidic endochitinase SE2"/>
    <property type="match status" value="1"/>
</dbReference>
<dbReference type="EMBL" id="GHES01003036">
    <property type="protein sequence ID" value="MPA33595.1"/>
    <property type="molecule type" value="Transcribed_RNA"/>
</dbReference>
<dbReference type="GO" id="GO:0005576">
    <property type="term" value="C:extracellular region"/>
    <property type="evidence" value="ECO:0007669"/>
    <property type="project" value="UniProtKB-SubCell"/>
</dbReference>
<evidence type="ECO:0000256" key="3">
    <source>
        <dbReference type="ARBA" id="ARBA00009121"/>
    </source>
</evidence>
<dbReference type="InterPro" id="IPR045321">
    <property type="entry name" value="Cts1-like"/>
</dbReference>
<keyword evidence="6 15" id="KW-0732">Signal</keyword>
<evidence type="ECO:0000256" key="8">
    <source>
        <dbReference type="ARBA" id="ARBA00023024"/>
    </source>
</evidence>
<comment type="subcellular location">
    <subcellularLocation>
        <location evidence="2">Secreted</location>
    </subcellularLocation>
</comment>
<evidence type="ECO:0000256" key="15">
    <source>
        <dbReference type="SAM" id="SignalP"/>
    </source>
</evidence>
<comment type="catalytic activity">
    <reaction evidence="1">
        <text>Random endo-hydrolysis of N-acetyl-beta-D-glucosaminide (1-&gt;4)-beta-linkages in chitin and chitodextrins.</text>
        <dbReference type="EC" id="3.2.1.14"/>
    </reaction>
</comment>
<reference evidence="17" key="1">
    <citation type="submission" date="2019-08" db="EMBL/GenBank/DDBJ databases">
        <title>Reference gene set and small RNA set construction with multiple tissues from Davidia involucrata Baill.</title>
        <authorList>
            <person name="Yang H."/>
            <person name="Zhou C."/>
            <person name="Li G."/>
            <person name="Wang J."/>
            <person name="Gao P."/>
            <person name="Wang M."/>
            <person name="Wang R."/>
            <person name="Zhao Y."/>
        </authorList>
    </citation>
    <scope>NUCLEOTIDE SEQUENCE</scope>
    <source>
        <tissue evidence="17">Mixed with DoveR01_LX</tissue>
    </source>
</reference>
<dbReference type="InterPro" id="IPR017853">
    <property type="entry name" value="GH"/>
</dbReference>
<keyword evidence="9" id="KW-1015">Disulfide bond</keyword>
<dbReference type="PANTHER" id="PTHR45708:SF22">
    <property type="entry name" value="ACIDIC ENDOCHITINASE"/>
    <property type="match status" value="1"/>
</dbReference>
<keyword evidence="11 14" id="KW-0326">Glycosidase</keyword>
<dbReference type="CDD" id="cd02877">
    <property type="entry name" value="GH18_hevamine_XipI_class_III"/>
    <property type="match status" value="1"/>
</dbReference>
<evidence type="ECO:0000256" key="5">
    <source>
        <dbReference type="ARBA" id="ARBA00022525"/>
    </source>
</evidence>
<evidence type="ECO:0000256" key="10">
    <source>
        <dbReference type="ARBA" id="ARBA00023277"/>
    </source>
</evidence>
<dbReference type="GO" id="GO:0006032">
    <property type="term" value="P:chitin catabolic process"/>
    <property type="evidence" value="ECO:0007669"/>
    <property type="project" value="UniProtKB-KW"/>
</dbReference>
<dbReference type="Gene3D" id="3.20.20.80">
    <property type="entry name" value="Glycosidases"/>
    <property type="match status" value="1"/>
</dbReference>
<dbReference type="EC" id="3.2.1.14" evidence="4"/>
<evidence type="ECO:0000256" key="12">
    <source>
        <dbReference type="ARBA" id="ARBA00023326"/>
    </source>
</evidence>
<dbReference type="GO" id="GO:0000272">
    <property type="term" value="P:polysaccharide catabolic process"/>
    <property type="evidence" value="ECO:0007669"/>
    <property type="project" value="UniProtKB-KW"/>
</dbReference>
<evidence type="ECO:0000256" key="7">
    <source>
        <dbReference type="ARBA" id="ARBA00022801"/>
    </source>
</evidence>
<dbReference type="PROSITE" id="PS01095">
    <property type="entry name" value="GH18_1"/>
    <property type="match status" value="1"/>
</dbReference>
<dbReference type="GO" id="GO:0008843">
    <property type="term" value="F:endochitinase activity"/>
    <property type="evidence" value="ECO:0007669"/>
    <property type="project" value="UniProtKB-EC"/>
</dbReference>
<dbReference type="InterPro" id="IPR001579">
    <property type="entry name" value="Glyco_hydro_18_chit_AS"/>
</dbReference>
<feature type="chain" id="PRO_5022838909" description="chitinase" evidence="15">
    <location>
        <begin position="32"/>
        <end position="324"/>
    </location>
</feature>
<dbReference type="PROSITE" id="PS51910">
    <property type="entry name" value="GH18_2"/>
    <property type="match status" value="1"/>
</dbReference>
<comment type="similarity">
    <text evidence="3">Belongs to the glycosyl hydrolase 18 family. Chitinase class II subfamily.</text>
</comment>
<gene>
    <name evidence="17" type="ORF">Din_003036</name>
</gene>
<dbReference type="InterPro" id="IPR050542">
    <property type="entry name" value="Glycosyl_Hydrlase18_Chitinase"/>
</dbReference>
<evidence type="ECO:0000256" key="14">
    <source>
        <dbReference type="RuleBase" id="RU000489"/>
    </source>
</evidence>
<evidence type="ECO:0000256" key="6">
    <source>
        <dbReference type="ARBA" id="ARBA00022729"/>
    </source>
</evidence>
<protein>
    <recommendedName>
        <fullName evidence="4">chitinase</fullName>
        <ecNumber evidence="4">3.2.1.14</ecNumber>
    </recommendedName>
</protein>
<evidence type="ECO:0000256" key="1">
    <source>
        <dbReference type="ARBA" id="ARBA00000822"/>
    </source>
</evidence>
<evidence type="ECO:0000313" key="17">
    <source>
        <dbReference type="EMBL" id="MPA33595.1"/>
    </source>
</evidence>
<comment type="function">
    <text evidence="13">This protein functions as a defense against chitin containing fungal pathogens.</text>
</comment>
<evidence type="ECO:0000256" key="11">
    <source>
        <dbReference type="ARBA" id="ARBA00023295"/>
    </source>
</evidence>
<feature type="signal peptide" evidence="15">
    <location>
        <begin position="1"/>
        <end position="31"/>
    </location>
</feature>
<keyword evidence="10" id="KW-0119">Carbohydrate metabolism</keyword>
<dbReference type="Pfam" id="PF00704">
    <property type="entry name" value="Glyco_hydro_18"/>
    <property type="match status" value="1"/>
</dbReference>
<name>A0A5B6YPM9_DAVIN</name>
<dbReference type="AlphaFoldDB" id="A0A5B6YPM9"/>
<sequence length="324" mass="34673">MAHQQTLAPLSGLFSLFLIIALLMNGSSVHAGNITVYWGQNLNEGSLSDTCSSGLYEIVNIAFLVTFGNGQELGINLAGHCDPGSSGTGCAALSTEITACQSLGIKLFLSIGGGVGTYTLTSDEDARQVANQIWNQFLGGQSEVRPLGDAVLDGVDFDIEGGTTLYWDVLVTELLNLSGESKLYLSAAPQCPYPDAWMNVALQTGLFDYIWIQFYNNAPCQYTGTTASIDNIVNYWGTWTSNINATYFYLGLPAAPEAAPSGGYIDPSTLVTQVLPAIKSTSKYGGVMIWNRYYDVVNGYSTAIKSSVLNYARLPGIKPLSSII</sequence>
<keyword evidence="12" id="KW-0624">Polysaccharide degradation</keyword>
<evidence type="ECO:0000256" key="13">
    <source>
        <dbReference type="ARBA" id="ARBA00059418"/>
    </source>
</evidence>
<keyword evidence="7 14" id="KW-0378">Hydrolase</keyword>
<keyword evidence="8" id="KW-0146">Chitin degradation</keyword>
<keyword evidence="5" id="KW-0964">Secreted</keyword>
<proteinExistence type="inferred from homology"/>
<accession>A0A5B6YPM9</accession>
<evidence type="ECO:0000259" key="16">
    <source>
        <dbReference type="PROSITE" id="PS51910"/>
    </source>
</evidence>
<evidence type="ECO:0000256" key="9">
    <source>
        <dbReference type="ARBA" id="ARBA00023157"/>
    </source>
</evidence>
<dbReference type="PANTHER" id="PTHR45708">
    <property type="entry name" value="ENDOCHITINASE"/>
    <property type="match status" value="1"/>
</dbReference>
<evidence type="ECO:0000256" key="4">
    <source>
        <dbReference type="ARBA" id="ARBA00012729"/>
    </source>
</evidence>
<dbReference type="InterPro" id="IPR001223">
    <property type="entry name" value="Glyco_hydro18_cat"/>
</dbReference>